<dbReference type="InterPro" id="IPR021769">
    <property type="entry name" value="DUF3331"/>
</dbReference>
<sequence length="156" mass="17605">MRNVRISRHLPGYAVMDTFDRWEHVMTLLDPSSGASRCASLNLRDRDAARRRHRDDARGASGGGARRGCAIVAVERQTDSSLLVSWSDPTHCRYDEQRWISAKCRSPGRCALTGLPIRPGDAIYKPQWRGAKRPANCWEAILASELDRFIVRLSRS</sequence>
<accession>Q0B3B2</accession>
<dbReference type="Pfam" id="PF11811">
    <property type="entry name" value="DUF3331"/>
    <property type="match status" value="1"/>
</dbReference>
<evidence type="ECO:0000313" key="2">
    <source>
        <dbReference type="Proteomes" id="UP000000662"/>
    </source>
</evidence>
<organism evidence="1 2">
    <name type="scientific">Burkholderia ambifaria (strain ATCC BAA-244 / DSM 16087 / CCUG 44356 / LMG 19182 / AMMD)</name>
    <name type="common">Burkholderia cepacia (strain AMMD)</name>
    <dbReference type="NCBI Taxonomy" id="339670"/>
    <lineage>
        <taxon>Bacteria</taxon>
        <taxon>Pseudomonadati</taxon>
        <taxon>Pseudomonadota</taxon>
        <taxon>Betaproteobacteria</taxon>
        <taxon>Burkholderiales</taxon>
        <taxon>Burkholderiaceae</taxon>
        <taxon>Burkholderia</taxon>
        <taxon>Burkholderia cepacia complex</taxon>
    </lineage>
</organism>
<dbReference type="Proteomes" id="UP000000662">
    <property type="component" value="Chromosome 3"/>
</dbReference>
<dbReference type="EMBL" id="CP000442">
    <property type="protein sequence ID" value="ABI91361.1"/>
    <property type="molecule type" value="Genomic_DNA"/>
</dbReference>
<evidence type="ECO:0008006" key="3">
    <source>
        <dbReference type="Google" id="ProtNLM"/>
    </source>
</evidence>
<reference evidence="1" key="1">
    <citation type="submission" date="2006-08" db="EMBL/GenBank/DDBJ databases">
        <title>Complete sequence of Chromosome 3 of Burkholderia cepacia AMMD.</title>
        <authorList>
            <consortium name="US DOE Joint Genome Institute"/>
            <person name="Copeland A."/>
            <person name="Lucas S."/>
            <person name="Lapidus A."/>
            <person name="Barry K."/>
            <person name="Detter J.C."/>
            <person name="Glavina del Rio T."/>
            <person name="Hammon N."/>
            <person name="Israni S."/>
            <person name="Pitluck S."/>
            <person name="Bruce D."/>
            <person name="Chain P."/>
            <person name="Malfatti S."/>
            <person name="Shin M."/>
            <person name="Vergez L."/>
            <person name="Schmutz J."/>
            <person name="Larimer F."/>
            <person name="Land M."/>
            <person name="Hauser L."/>
            <person name="Kyrpides N."/>
            <person name="Kim E."/>
            <person name="Parke J."/>
            <person name="Coenye T."/>
            <person name="Konstantinidis K."/>
            <person name="Ramette A."/>
            <person name="Tiedje J."/>
            <person name="Richardson P."/>
        </authorList>
    </citation>
    <scope>NUCLEOTIDE SEQUENCE</scope>
    <source>
        <strain evidence="1">AMMD</strain>
    </source>
</reference>
<evidence type="ECO:0000313" key="1">
    <source>
        <dbReference type="EMBL" id="ABI91361.1"/>
    </source>
</evidence>
<keyword evidence="2" id="KW-1185">Reference proteome</keyword>
<dbReference type="KEGG" id="bam:Bamb_5815"/>
<proteinExistence type="predicted"/>
<dbReference type="AlphaFoldDB" id="Q0B3B2"/>
<dbReference type="eggNOG" id="ENOG5032BI9">
    <property type="taxonomic scope" value="Bacteria"/>
</dbReference>
<protein>
    <recommendedName>
        <fullName evidence="3">DUF3331 domain-containing protein</fullName>
    </recommendedName>
</protein>
<name>Q0B3B2_BURCM</name>
<gene>
    <name evidence="1" type="ordered locus">Bamb_5815</name>
</gene>